<dbReference type="RefSeq" id="WP_342949260.1">
    <property type="nucleotide sequence ID" value="NZ_JAYMRV010000011.1"/>
</dbReference>
<sequence length="418" mass="47225">MTKRIELAHNPDFADLLDIKRDLYTLGGSIPFDEEAIAGCSNMILSGEIGFLSISSPMARTEICTWRGEHTIIWDSRWLEFVNALCRLSMPFIVTGGAYWDSATAPQDVVTLFLIEQLSILGETEVGLALTLKRQLVSRGRTAADILAPEPYLPDAQFRRRYKELARFTADSLQHLTLIHEWLHLGFRLGVNLRDTVIEQLRPSLEDFVDTVRRAGEKFLARLEGEERAREALILDDMCARLIRDGASDISAEEIYCDVHAASRYARGYVAPRVIRHNDAALFRHGFWVIQNYLAAFYLFDQIAFFAATVVSRKGWNDVAFSGPARARDGMTKHVYRSAAENVARQCSFSSASDIQADFTKIDGWFARYRIETLKWLRAFAFDPRWSDWRASALAQVAGAGGIAAARADVWRYLGWPA</sequence>
<dbReference type="EMBL" id="JAYMRV010000011">
    <property type="protein sequence ID" value="MEM5425232.1"/>
    <property type="molecule type" value="Genomic_DNA"/>
</dbReference>
<accession>A0ABU9RYS7</accession>
<reference evidence="1 2" key="1">
    <citation type="submission" date="2024-01" db="EMBL/GenBank/DDBJ databases">
        <title>The diversity of rhizobia nodulating Mimosa spp. in eleven states of Brazil covering several biomes is determined by host plant, location, and edaphic factors.</title>
        <authorList>
            <person name="Rouws L."/>
            <person name="Barauna A."/>
            <person name="Beukes C."/>
            <person name="De Faria S.M."/>
            <person name="Gross E."/>
            <person name="Dos Reis Junior F.B."/>
            <person name="Simon M."/>
            <person name="Maluk M."/>
            <person name="Odee D.W."/>
            <person name="Kenicer G."/>
            <person name="Young J.P.W."/>
            <person name="Reis V.M."/>
            <person name="Zilli J."/>
            <person name="James E.K."/>
        </authorList>
    </citation>
    <scope>NUCLEOTIDE SEQUENCE [LARGE SCALE GENOMIC DNA]</scope>
    <source>
        <strain evidence="1 2">JPY167</strain>
    </source>
</reference>
<gene>
    <name evidence="1" type="ORF">VSR73_29705</name>
</gene>
<keyword evidence="2" id="KW-1185">Reference proteome</keyword>
<organism evidence="1 2">
    <name type="scientific">Paraburkholderia ferrariae</name>
    <dbReference type="NCBI Taxonomy" id="386056"/>
    <lineage>
        <taxon>Bacteria</taxon>
        <taxon>Pseudomonadati</taxon>
        <taxon>Pseudomonadota</taxon>
        <taxon>Betaproteobacteria</taxon>
        <taxon>Burkholderiales</taxon>
        <taxon>Burkholderiaceae</taxon>
        <taxon>Paraburkholderia</taxon>
    </lineage>
</organism>
<evidence type="ECO:0000313" key="2">
    <source>
        <dbReference type="Proteomes" id="UP001489897"/>
    </source>
</evidence>
<protein>
    <submittedName>
        <fullName evidence="1">Uncharacterized protein</fullName>
    </submittedName>
</protein>
<comment type="caution">
    <text evidence="1">The sequence shown here is derived from an EMBL/GenBank/DDBJ whole genome shotgun (WGS) entry which is preliminary data.</text>
</comment>
<name>A0ABU9RYS7_9BURK</name>
<dbReference type="Proteomes" id="UP001489897">
    <property type="component" value="Unassembled WGS sequence"/>
</dbReference>
<evidence type="ECO:0000313" key="1">
    <source>
        <dbReference type="EMBL" id="MEM5425232.1"/>
    </source>
</evidence>
<proteinExistence type="predicted"/>